<dbReference type="InterPro" id="IPR007452">
    <property type="entry name" value="TamB_C"/>
</dbReference>
<evidence type="ECO:0000259" key="6">
    <source>
        <dbReference type="Pfam" id="PF04357"/>
    </source>
</evidence>
<dbReference type="STRING" id="683124.SAMN05444337_1658"/>
<gene>
    <name evidence="7" type="ORF">SAMN05444337_1658</name>
</gene>
<sequence length="1474" mass="166815">MGVLLSLPFVQTQLGKVATNSLNEEFGTDIRIGRVAISPFLTVKLGDVLVRDHHKDTLFYIKRLNTSILNFKKLYDNGHPYLGDVGLHGLDARIVQYKNEDETNLDKFVAAFDDGTPSSGKFRMSVTTYDVYNSRFRYIDENLENPKLLDFTQLNGKLNDFFIKGPDVTTNIEKLSFKDHRGLVVENLAADFTYTKRNILLENLDVHSKESHVKGRVELLYKREDFANFNDKVRWQADIKESVIASNDLNYFYDEFGKNNKFKLETELKGTLNNFITHNLHLTDSYNSEIIGDVNFKNLFKKGESFYINGDFDKIHSNYQNLGKILPRILGDNLPSSLAKLGEVNVSGLIELTDNYINSNVDLNSNIGSVIADLSIQDFGNIDNASYKGTLDLNSFNIGVLLNDSSFKNVTANVLVNGKGFTQKYLNTLVEGHIDQLYFNGYNYTNIDIDGAMKMPYFKGYFNSNDPNLRMDFKGLLDLSSKVQQYDFTSHIDYADLNLLNFNKNDSISIFKGNISLKAKGNSFDDLAGIVNLNNVSYQNSSKQFFFNDFNLQSEFDENKIRTITVNSPDIIEGKVVGKYKIKEVKKIVENAVGSLYANYSPNKLEKGQFLDFDFTIYNKIIEVFVPEVSISENTKIKGKISADDGKFTFDFTSPNILAYGNKFDNINIEIDNKNPLYNTYILMDSIRTKRYKISDFNLINVTLNDTLFVHTEFNGGNKNQDQYALNLYHTINEDKKSVVGFKKSELKLREYLWFINENETNDNKVVFTKDLKSFNFEKLSLSHNNQRMSFFGKMIDSTYKDLNLAFHDVDLEKIVPAIDSLEFNGKLNGFATLKQNKNVYKPESNIKIESFQINKYPLGDLTFNIEGNEAFNQFDVDAALTQDDEEKFYLDGTLDYINKQTHLKMEAGFDEFQLAPFGPLLSSIVSNVRGNATGRATIRGLITEPEVDGRLYLNDSGLKIPYLNTDYNFEENAIVDVTEHQFLFRNIRITDSKYNTNGVLHGSVKHEVFDDWEIDLEVKSDNLLALDTNDGEDVYYYGTAFMNGFATVKGPTDALVINVVGESEKGTSIKIPVSDGEEIGDNSFINFISEQEHFNEIKGIVTSKNKYQGLELDFDFDIDTDAEIEVILDRNSGHSMKGRGYGSMKMEINTLGKFLMYGDFIVVDGEYKFRYGGLIDKKFTVKSGGTIRWEGEPMNAILNLEAVYNTQANPAVLLESASFNRKVDTNVSILINGSLSNPEPDFNIDFPNVSSVLRSEIDYRLQDKDTRQTQALALLSTGSFMTAETAGNAAYGPLFERASSLFSDLFSDEDSKLQLGVDYSQGDRLNQISDRVGVTLQTKISDKISINGKVGVPVGGVTESVLVGNVEIQLHLNDDGTLKAHVFNRENDINYIGEGIGYTQGLGITYSVDFDNLKEFIQNIFPKKKQQTDNSSNSDDLPDSEFSPEYINFINDRKHKKSSDLNENEQQRIPEIE</sequence>
<feature type="domain" description="Translocation and assembly module TamB C-terminal" evidence="6">
    <location>
        <begin position="990"/>
        <end position="1411"/>
    </location>
</feature>
<evidence type="ECO:0000256" key="5">
    <source>
        <dbReference type="SAM" id="MobiDB-lite"/>
    </source>
</evidence>
<evidence type="ECO:0000256" key="4">
    <source>
        <dbReference type="ARBA" id="ARBA00023136"/>
    </source>
</evidence>
<dbReference type="PANTHER" id="PTHR36985">
    <property type="entry name" value="TRANSLOCATION AND ASSEMBLY MODULE SUBUNIT TAMB"/>
    <property type="match status" value="1"/>
</dbReference>
<evidence type="ECO:0000313" key="8">
    <source>
        <dbReference type="Proteomes" id="UP000184232"/>
    </source>
</evidence>
<organism evidence="7 8">
    <name type="scientific">Flavobacterium haoranii</name>
    <dbReference type="NCBI Taxonomy" id="683124"/>
    <lineage>
        <taxon>Bacteria</taxon>
        <taxon>Pseudomonadati</taxon>
        <taxon>Bacteroidota</taxon>
        <taxon>Flavobacteriia</taxon>
        <taxon>Flavobacteriales</taxon>
        <taxon>Flavobacteriaceae</taxon>
        <taxon>Flavobacterium</taxon>
    </lineage>
</organism>
<keyword evidence="8" id="KW-1185">Reference proteome</keyword>
<dbReference type="PANTHER" id="PTHR36985:SF1">
    <property type="entry name" value="TRANSLOCATION AND ASSEMBLY MODULE SUBUNIT TAMB"/>
    <property type="match status" value="1"/>
</dbReference>
<accession>A0A1M6HV56</accession>
<evidence type="ECO:0000256" key="1">
    <source>
        <dbReference type="ARBA" id="ARBA00004167"/>
    </source>
</evidence>
<feature type="region of interest" description="Disordered" evidence="5">
    <location>
        <begin position="1454"/>
        <end position="1474"/>
    </location>
</feature>
<comment type="subcellular location">
    <subcellularLocation>
        <location evidence="1">Membrane</location>
        <topology evidence="1">Single-pass membrane protein</topology>
    </subcellularLocation>
</comment>
<protein>
    <recommendedName>
        <fullName evidence="6">Translocation and assembly module TamB C-terminal domain-containing protein</fullName>
    </recommendedName>
</protein>
<keyword evidence="4" id="KW-0472">Membrane</keyword>
<feature type="region of interest" description="Disordered" evidence="5">
    <location>
        <begin position="1425"/>
        <end position="1444"/>
    </location>
</feature>
<dbReference type="OrthoDB" id="680700at2"/>
<dbReference type="GO" id="GO:0009306">
    <property type="term" value="P:protein secretion"/>
    <property type="evidence" value="ECO:0007669"/>
    <property type="project" value="InterPro"/>
</dbReference>
<keyword evidence="2" id="KW-0812">Transmembrane</keyword>
<reference evidence="7 8" key="1">
    <citation type="submission" date="2016-11" db="EMBL/GenBank/DDBJ databases">
        <authorList>
            <person name="Jaros S."/>
            <person name="Januszkiewicz K."/>
            <person name="Wedrychowicz H."/>
        </authorList>
    </citation>
    <scope>NUCLEOTIDE SEQUENCE [LARGE SCALE GENOMIC DNA]</scope>
    <source>
        <strain evidence="7 8">DSM 22807</strain>
    </source>
</reference>
<evidence type="ECO:0000256" key="2">
    <source>
        <dbReference type="ARBA" id="ARBA00022692"/>
    </source>
</evidence>
<evidence type="ECO:0000313" key="7">
    <source>
        <dbReference type="EMBL" id="SHJ26073.1"/>
    </source>
</evidence>
<name>A0A1M6HV56_9FLAO</name>
<evidence type="ECO:0000256" key="3">
    <source>
        <dbReference type="ARBA" id="ARBA00022989"/>
    </source>
</evidence>
<dbReference type="Proteomes" id="UP000184232">
    <property type="component" value="Unassembled WGS sequence"/>
</dbReference>
<dbReference type="Pfam" id="PF04357">
    <property type="entry name" value="TamB"/>
    <property type="match status" value="1"/>
</dbReference>
<dbReference type="EMBL" id="FQZH01000002">
    <property type="protein sequence ID" value="SHJ26073.1"/>
    <property type="molecule type" value="Genomic_DNA"/>
</dbReference>
<dbReference type="GO" id="GO:0005886">
    <property type="term" value="C:plasma membrane"/>
    <property type="evidence" value="ECO:0007669"/>
    <property type="project" value="InterPro"/>
</dbReference>
<proteinExistence type="predicted"/>
<keyword evidence="3" id="KW-1133">Transmembrane helix</keyword>